<evidence type="ECO:0000313" key="3">
    <source>
        <dbReference type="EMBL" id="MCQ8185324.1"/>
    </source>
</evidence>
<keyword evidence="1" id="KW-0812">Transmembrane</keyword>
<organism evidence="3 4">
    <name type="scientific">Parvularcula maris</name>
    <dbReference type="NCBI Taxonomy" id="2965077"/>
    <lineage>
        <taxon>Bacteria</taxon>
        <taxon>Pseudomonadati</taxon>
        <taxon>Pseudomonadota</taxon>
        <taxon>Alphaproteobacteria</taxon>
        <taxon>Parvularculales</taxon>
        <taxon>Parvularculaceae</taxon>
        <taxon>Parvularcula</taxon>
    </lineage>
</organism>
<feature type="transmembrane region" description="Helical" evidence="1">
    <location>
        <begin position="200"/>
        <end position="219"/>
    </location>
</feature>
<evidence type="ECO:0000259" key="2">
    <source>
        <dbReference type="Pfam" id="PF06724"/>
    </source>
</evidence>
<proteinExistence type="predicted"/>
<feature type="transmembrane region" description="Helical" evidence="1">
    <location>
        <begin position="62"/>
        <end position="83"/>
    </location>
</feature>
<keyword evidence="1" id="KW-1133">Transmembrane helix</keyword>
<dbReference type="Proteomes" id="UP001142610">
    <property type="component" value="Unassembled WGS sequence"/>
</dbReference>
<sequence length="285" mass="29258">MAIAQQAKNESKELYEKLARAGFAARGITYGIVGSLALMAAFGSGGGTTGQTGALETLTGSGWGKAVLAFLAIGLFGYGLWRLASAAFDLENEGSDGKAIAKRIAHAASGLTHFALALYAAALAFGATGGSSGGSGGGAESLTAKLMAQPFGVWLVGIAGIIGFIVAGFQIKKALGEEYREHIRLPDAHGFSNKAVKFGIIARAVVFGIIGAFLLYAAFTTNPDNAKGVGGALSWLQQQPYGAILLGAISIGLLGFAFYSFLQARYRIIPDPEQGAKNSVRSVAS</sequence>
<name>A0A9X2RHW6_9PROT</name>
<accession>A0A9X2RHW6</accession>
<feature type="transmembrane region" description="Helical" evidence="1">
    <location>
        <begin position="21"/>
        <end position="42"/>
    </location>
</feature>
<protein>
    <submittedName>
        <fullName evidence="3">DUF1206 domain-containing protein</fullName>
    </submittedName>
</protein>
<gene>
    <name evidence="3" type="ORF">NOG11_07955</name>
</gene>
<dbReference type="Pfam" id="PF06724">
    <property type="entry name" value="DUF1206"/>
    <property type="match status" value="3"/>
</dbReference>
<feature type="domain" description="DUF1206" evidence="2">
    <location>
        <begin position="21"/>
        <end position="88"/>
    </location>
</feature>
<feature type="domain" description="DUF1206" evidence="2">
    <location>
        <begin position="106"/>
        <end position="175"/>
    </location>
</feature>
<feature type="transmembrane region" description="Helical" evidence="1">
    <location>
        <begin position="239"/>
        <end position="262"/>
    </location>
</feature>
<feature type="transmembrane region" description="Helical" evidence="1">
    <location>
        <begin position="104"/>
        <end position="125"/>
    </location>
</feature>
<evidence type="ECO:0000256" key="1">
    <source>
        <dbReference type="SAM" id="Phobius"/>
    </source>
</evidence>
<evidence type="ECO:0000313" key="4">
    <source>
        <dbReference type="Proteomes" id="UP001142610"/>
    </source>
</evidence>
<feature type="transmembrane region" description="Helical" evidence="1">
    <location>
        <begin position="151"/>
        <end position="171"/>
    </location>
</feature>
<comment type="caution">
    <text evidence="3">The sequence shown here is derived from an EMBL/GenBank/DDBJ whole genome shotgun (WGS) entry which is preliminary data.</text>
</comment>
<dbReference type="AlphaFoldDB" id="A0A9X2RHW6"/>
<keyword evidence="4" id="KW-1185">Reference proteome</keyword>
<dbReference type="RefSeq" id="WP_256619194.1">
    <property type="nucleotide sequence ID" value="NZ_JANIBC010000004.1"/>
</dbReference>
<feature type="domain" description="DUF1206" evidence="2">
    <location>
        <begin position="198"/>
        <end position="267"/>
    </location>
</feature>
<reference evidence="3" key="1">
    <citation type="submission" date="2022-07" db="EMBL/GenBank/DDBJ databases">
        <title>Parvularcula maris sp. nov., an algicidal bacterium isolated from seawater.</title>
        <authorList>
            <person name="Li F."/>
        </authorList>
    </citation>
    <scope>NUCLEOTIDE SEQUENCE</scope>
    <source>
        <strain evidence="3">BGMRC 0090</strain>
    </source>
</reference>
<keyword evidence="1" id="KW-0472">Membrane</keyword>
<dbReference type="InterPro" id="IPR009597">
    <property type="entry name" value="DUF1206"/>
</dbReference>
<dbReference type="EMBL" id="JANIBC010000004">
    <property type="protein sequence ID" value="MCQ8185324.1"/>
    <property type="molecule type" value="Genomic_DNA"/>
</dbReference>